<dbReference type="Gene3D" id="1.20.1250.20">
    <property type="entry name" value="MFS general substrate transporter like domains"/>
    <property type="match status" value="1"/>
</dbReference>
<evidence type="ECO:0000256" key="7">
    <source>
        <dbReference type="SAM" id="Phobius"/>
    </source>
</evidence>
<comment type="subcellular location">
    <subcellularLocation>
        <location evidence="1">Cell membrane</location>
        <topology evidence="1">Multi-pass membrane protein</topology>
    </subcellularLocation>
</comment>
<feature type="transmembrane region" description="Helical" evidence="7">
    <location>
        <begin position="155"/>
        <end position="176"/>
    </location>
</feature>
<dbReference type="EMBL" id="QDGB01000420">
    <property type="protein sequence ID" value="RQX09420.1"/>
    <property type="molecule type" value="Genomic_DNA"/>
</dbReference>
<feature type="transmembrane region" description="Helical" evidence="7">
    <location>
        <begin position="90"/>
        <end position="110"/>
    </location>
</feature>
<feature type="transmembrane region" description="Helical" evidence="7">
    <location>
        <begin position="321"/>
        <end position="342"/>
    </location>
</feature>
<evidence type="ECO:0000313" key="9">
    <source>
        <dbReference type="Proteomes" id="UP000278981"/>
    </source>
</evidence>
<proteinExistence type="predicted"/>
<dbReference type="AlphaFoldDB" id="A0A3N9X940"/>
<evidence type="ECO:0000313" key="8">
    <source>
        <dbReference type="EMBL" id="RQX09420.1"/>
    </source>
</evidence>
<protein>
    <submittedName>
        <fullName evidence="8">MFS transporter</fullName>
    </submittedName>
</protein>
<feature type="transmembrane region" description="Helical" evidence="7">
    <location>
        <begin position="57"/>
        <end position="78"/>
    </location>
</feature>
<feature type="transmembrane region" description="Helical" evidence="7">
    <location>
        <begin position="385"/>
        <end position="405"/>
    </location>
</feature>
<feature type="transmembrane region" description="Helical" evidence="7">
    <location>
        <begin position="268"/>
        <end position="288"/>
    </location>
</feature>
<sequence length="443" mass="45410">MPDAARFPRSSPYWPVLSHPQLRRVLPGLAVSALGDGMAVVAVTWLAIQLAPHGQRGIWIALAMAAYTLPSAAGTVVFGRLLRGRGGAQLAGWDAILRASALAAIPLAHVAGVLTIWLYVVLLAASALLHSWGSAGRFTLIAELLPQRHHLPANAVLSTIGGFAIIVGPPLAGILISWAGPVWVIALDAATFAALALTYRLALPANGGPARSERDASRTAGFAVIRQNPALLGLLVLSLGFFFLFGPVYVAMPIHITDDLHASATLLGAYYTAFGIGGLAGGLVAGYLRRWPLRATTIGIVVAFGVAMLPLGLGAPVGVSLPAFALAGLIWAPYMSTSMALFQRSTSTDQLPAVLAANGAILVLAVPLGTILGGPLVGAVGPRPTLLLCAVAIVTLGLVTGGFALSRRSARTPGDPAGTEVSARRRSGRRPAPAGPAPSPPAP</sequence>
<dbReference type="GO" id="GO:0022857">
    <property type="term" value="F:transmembrane transporter activity"/>
    <property type="evidence" value="ECO:0007669"/>
    <property type="project" value="InterPro"/>
</dbReference>
<keyword evidence="4 7" id="KW-1133">Transmembrane helix</keyword>
<evidence type="ECO:0000256" key="5">
    <source>
        <dbReference type="ARBA" id="ARBA00023136"/>
    </source>
</evidence>
<dbReference type="InterPro" id="IPR036259">
    <property type="entry name" value="MFS_trans_sf"/>
</dbReference>
<dbReference type="RefSeq" id="WP_124823243.1">
    <property type="nucleotide sequence ID" value="NZ_QDGB01000420.1"/>
</dbReference>
<dbReference type="GO" id="GO:0005886">
    <property type="term" value="C:plasma membrane"/>
    <property type="evidence" value="ECO:0007669"/>
    <property type="project" value="UniProtKB-SubCell"/>
</dbReference>
<feature type="transmembrane region" description="Helical" evidence="7">
    <location>
        <begin position="29"/>
        <end position="51"/>
    </location>
</feature>
<feature type="region of interest" description="Disordered" evidence="6">
    <location>
        <begin position="409"/>
        <end position="443"/>
    </location>
</feature>
<dbReference type="CDD" id="cd06173">
    <property type="entry name" value="MFS_MefA_like"/>
    <property type="match status" value="1"/>
</dbReference>
<dbReference type="PANTHER" id="PTHR23513:SF6">
    <property type="entry name" value="MAJOR FACILITATOR SUPERFAMILY ASSOCIATED DOMAIN-CONTAINING PROTEIN"/>
    <property type="match status" value="1"/>
</dbReference>
<organism evidence="8 9">
    <name type="scientific">Micromonospora ureilytica</name>
    <dbReference type="NCBI Taxonomy" id="709868"/>
    <lineage>
        <taxon>Bacteria</taxon>
        <taxon>Bacillati</taxon>
        <taxon>Actinomycetota</taxon>
        <taxon>Actinomycetes</taxon>
        <taxon>Micromonosporales</taxon>
        <taxon>Micromonosporaceae</taxon>
        <taxon>Micromonospora</taxon>
    </lineage>
</organism>
<evidence type="ECO:0000256" key="4">
    <source>
        <dbReference type="ARBA" id="ARBA00022989"/>
    </source>
</evidence>
<comment type="caution">
    <text evidence="8">The sequence shown here is derived from an EMBL/GenBank/DDBJ whole genome shotgun (WGS) entry which is preliminary data.</text>
</comment>
<dbReference type="InterPro" id="IPR011701">
    <property type="entry name" value="MFS"/>
</dbReference>
<dbReference type="PANTHER" id="PTHR23513">
    <property type="entry name" value="INTEGRAL MEMBRANE EFFLUX PROTEIN-RELATED"/>
    <property type="match status" value="1"/>
</dbReference>
<evidence type="ECO:0000256" key="6">
    <source>
        <dbReference type="SAM" id="MobiDB-lite"/>
    </source>
</evidence>
<evidence type="ECO:0000256" key="2">
    <source>
        <dbReference type="ARBA" id="ARBA00022475"/>
    </source>
</evidence>
<feature type="transmembrane region" description="Helical" evidence="7">
    <location>
        <begin position="231"/>
        <end position="256"/>
    </location>
</feature>
<dbReference type="OrthoDB" id="3661340at2"/>
<keyword evidence="5 7" id="KW-0472">Membrane</keyword>
<accession>A0A3N9X940</accession>
<dbReference type="Pfam" id="PF07690">
    <property type="entry name" value="MFS_1"/>
    <property type="match status" value="1"/>
</dbReference>
<feature type="transmembrane region" description="Helical" evidence="7">
    <location>
        <begin position="295"/>
        <end position="315"/>
    </location>
</feature>
<evidence type="ECO:0000256" key="1">
    <source>
        <dbReference type="ARBA" id="ARBA00004651"/>
    </source>
</evidence>
<keyword evidence="3 7" id="KW-0812">Transmembrane</keyword>
<dbReference type="SUPFAM" id="SSF103473">
    <property type="entry name" value="MFS general substrate transporter"/>
    <property type="match status" value="1"/>
</dbReference>
<reference evidence="8 9" key="1">
    <citation type="submission" date="2018-04" db="EMBL/GenBank/DDBJ databases">
        <title>Micromonosporas from Atacama Desert.</title>
        <authorList>
            <person name="Carro L."/>
            <person name="Klenk H.-P."/>
            <person name="Goodfellow M."/>
        </authorList>
    </citation>
    <scope>NUCLEOTIDE SEQUENCE [LARGE SCALE GENOMIC DNA]</scope>
    <source>
        <strain evidence="8 9">LB19</strain>
    </source>
</reference>
<feature type="transmembrane region" description="Helical" evidence="7">
    <location>
        <begin position="354"/>
        <end position="373"/>
    </location>
</feature>
<gene>
    <name evidence="8" type="ORF">DDE19_33605</name>
</gene>
<name>A0A3N9X940_9ACTN</name>
<dbReference type="Proteomes" id="UP000278981">
    <property type="component" value="Unassembled WGS sequence"/>
</dbReference>
<evidence type="ECO:0000256" key="3">
    <source>
        <dbReference type="ARBA" id="ARBA00022692"/>
    </source>
</evidence>
<feature type="compositionally biased region" description="Pro residues" evidence="6">
    <location>
        <begin position="433"/>
        <end position="443"/>
    </location>
</feature>
<keyword evidence="2" id="KW-1003">Cell membrane</keyword>